<gene>
    <name evidence="13" type="ORF">CTEN210_11467</name>
</gene>
<keyword evidence="4 11" id="KW-0679">Respiratory chain</keyword>
<organism evidence="13 14">
    <name type="scientific">Chaetoceros tenuissimus</name>
    <dbReference type="NCBI Taxonomy" id="426638"/>
    <lineage>
        <taxon>Eukaryota</taxon>
        <taxon>Sar</taxon>
        <taxon>Stramenopiles</taxon>
        <taxon>Ochrophyta</taxon>
        <taxon>Bacillariophyta</taxon>
        <taxon>Coscinodiscophyceae</taxon>
        <taxon>Chaetocerotophycidae</taxon>
        <taxon>Chaetocerotales</taxon>
        <taxon>Chaetocerotaceae</taxon>
        <taxon>Chaetoceros</taxon>
    </lineage>
</organism>
<keyword evidence="6 11" id="KW-0999">Mitochondrion inner membrane</keyword>
<evidence type="ECO:0000256" key="1">
    <source>
        <dbReference type="ARBA" id="ARBA00004298"/>
    </source>
</evidence>
<evidence type="ECO:0000256" key="5">
    <source>
        <dbReference type="ARBA" id="ARBA00022692"/>
    </source>
</evidence>
<keyword evidence="14" id="KW-1185">Reference proteome</keyword>
<comment type="similarity">
    <text evidence="2 11">Belongs to the complex I NDUFA13 subunit family.</text>
</comment>
<evidence type="ECO:0000256" key="3">
    <source>
        <dbReference type="ARBA" id="ARBA00022448"/>
    </source>
</evidence>
<comment type="caution">
    <text evidence="13">The sequence shown here is derived from an EMBL/GenBank/DDBJ whole genome shotgun (WGS) entry which is preliminary data.</text>
</comment>
<comment type="function">
    <text evidence="11">Complex I functions in the transfer of electrons from NADH to the respiratory chain. Accessory subunit of the mitochondrial membrane respiratory chain NADH dehydrogenase (Complex I), that is believed not to be involved in catalysis.</text>
</comment>
<evidence type="ECO:0000256" key="4">
    <source>
        <dbReference type="ARBA" id="ARBA00022660"/>
    </source>
</evidence>
<keyword evidence="8" id="KW-1133">Transmembrane helix</keyword>
<reference evidence="13 14" key="1">
    <citation type="journal article" date="2021" name="Sci. Rep.">
        <title>The genome of the diatom Chaetoceros tenuissimus carries an ancient integrated fragment of an extant virus.</title>
        <authorList>
            <person name="Hongo Y."/>
            <person name="Kimura K."/>
            <person name="Takaki Y."/>
            <person name="Yoshida Y."/>
            <person name="Baba S."/>
            <person name="Kobayashi G."/>
            <person name="Nagasaki K."/>
            <person name="Hano T."/>
            <person name="Tomaru Y."/>
        </authorList>
    </citation>
    <scope>NUCLEOTIDE SEQUENCE [LARGE SCALE GENOMIC DNA]</scope>
    <source>
        <strain evidence="13 14">NIES-3715</strain>
    </source>
</reference>
<keyword evidence="5" id="KW-0812">Transmembrane</keyword>
<evidence type="ECO:0000256" key="11">
    <source>
        <dbReference type="RuleBase" id="RU368034"/>
    </source>
</evidence>
<dbReference type="AlphaFoldDB" id="A0AAD3H9B1"/>
<keyword evidence="7 11" id="KW-0249">Electron transport</keyword>
<dbReference type="Proteomes" id="UP001054902">
    <property type="component" value="Unassembled WGS sequence"/>
</dbReference>
<evidence type="ECO:0000313" key="13">
    <source>
        <dbReference type="EMBL" id="GFH54991.1"/>
    </source>
</evidence>
<comment type="subcellular location">
    <subcellularLocation>
        <location evidence="1 11">Mitochondrion inner membrane</location>
        <topology evidence="1 11">Single-pass membrane protein</topology>
        <orientation evidence="1 11">Matrix side</orientation>
    </subcellularLocation>
</comment>
<sequence>MSVPPTKYGLPVQDMPPAGGFAKIDTVRIFPNRGPKGWQLWAGSSLMIMYGFYQVGQTNQKRNEQKYLERKARYAVAPVLQAESDRHYLEKELKILKQEAEIMKNVEGWQVGQSAYNSKKFMPRFVDNFDTFTK</sequence>
<evidence type="ECO:0000313" key="14">
    <source>
        <dbReference type="Proteomes" id="UP001054902"/>
    </source>
</evidence>
<accession>A0AAD3H9B1</accession>
<evidence type="ECO:0000256" key="10">
    <source>
        <dbReference type="ARBA" id="ARBA00023136"/>
    </source>
</evidence>
<dbReference type="InterPro" id="IPR009346">
    <property type="entry name" value="GRIM-19"/>
</dbReference>
<keyword evidence="3 11" id="KW-0813">Transport</keyword>
<dbReference type="EMBL" id="BLLK01000047">
    <property type="protein sequence ID" value="GFH54991.1"/>
    <property type="molecule type" value="Genomic_DNA"/>
</dbReference>
<evidence type="ECO:0000256" key="6">
    <source>
        <dbReference type="ARBA" id="ARBA00022792"/>
    </source>
</evidence>
<evidence type="ECO:0000256" key="8">
    <source>
        <dbReference type="ARBA" id="ARBA00022989"/>
    </source>
</evidence>
<evidence type="ECO:0000256" key="7">
    <source>
        <dbReference type="ARBA" id="ARBA00022982"/>
    </source>
</evidence>
<keyword evidence="9 11" id="KW-0496">Mitochondrion</keyword>
<dbReference type="Pfam" id="PF06212">
    <property type="entry name" value="GRIM-19"/>
    <property type="match status" value="1"/>
</dbReference>
<dbReference type="GO" id="GO:0005743">
    <property type="term" value="C:mitochondrial inner membrane"/>
    <property type="evidence" value="ECO:0007669"/>
    <property type="project" value="UniProtKB-SubCell"/>
</dbReference>
<evidence type="ECO:0000256" key="9">
    <source>
        <dbReference type="ARBA" id="ARBA00023128"/>
    </source>
</evidence>
<evidence type="ECO:0000256" key="2">
    <source>
        <dbReference type="ARBA" id="ARBA00007312"/>
    </source>
</evidence>
<feature type="coiled-coil region" evidence="12">
    <location>
        <begin position="79"/>
        <end position="106"/>
    </location>
</feature>
<proteinExistence type="inferred from homology"/>
<protein>
    <recommendedName>
        <fullName evidence="11">NADH dehydrogenase [ubiquinone] 1 alpha subcomplex subunit 13</fullName>
    </recommendedName>
</protein>
<evidence type="ECO:0000256" key="12">
    <source>
        <dbReference type="SAM" id="Coils"/>
    </source>
</evidence>
<dbReference type="PANTHER" id="PTHR12966:SF0">
    <property type="entry name" value="NADH DEHYDROGENASE [UBIQUINONE] 1 ALPHA SUBCOMPLEX SUBUNIT 13"/>
    <property type="match status" value="1"/>
</dbReference>
<dbReference type="GO" id="GO:0045271">
    <property type="term" value="C:respiratory chain complex I"/>
    <property type="evidence" value="ECO:0007669"/>
    <property type="project" value="UniProtKB-UniRule"/>
</dbReference>
<keyword evidence="10" id="KW-0472">Membrane</keyword>
<name>A0AAD3H9B1_9STRA</name>
<keyword evidence="12" id="KW-0175">Coiled coil</keyword>
<dbReference type="PANTHER" id="PTHR12966">
    <property type="entry name" value="NADH DEHYDROGENASE UBIQUINONE 1 ALPHA SUBCOMPLEX SUBUNIT 13"/>
    <property type="match status" value="1"/>
</dbReference>